<keyword evidence="2" id="KW-1185">Reference proteome</keyword>
<protein>
    <submittedName>
        <fullName evidence="1">Plasmid replication initiator protein TrfA</fullName>
    </submittedName>
</protein>
<organism evidence="1 2">
    <name type="scientific">Paraburkholderia saeva</name>
    <dbReference type="NCBI Taxonomy" id="2777537"/>
    <lineage>
        <taxon>Bacteria</taxon>
        <taxon>Pseudomonadati</taxon>
        <taxon>Pseudomonadota</taxon>
        <taxon>Betaproteobacteria</taxon>
        <taxon>Burkholderiales</taxon>
        <taxon>Burkholderiaceae</taxon>
        <taxon>Paraburkholderia</taxon>
    </lineage>
</organism>
<gene>
    <name evidence="1" type="primary">trfA</name>
    <name evidence="1" type="ORF">LMG31841_00301</name>
</gene>
<evidence type="ECO:0000313" key="2">
    <source>
        <dbReference type="Proteomes" id="UP000789704"/>
    </source>
</evidence>
<accession>A0A9N8RRM1</accession>
<reference evidence="1" key="1">
    <citation type="submission" date="2021-04" db="EMBL/GenBank/DDBJ databases">
        <authorList>
            <person name="Vanwijnsberghe S."/>
        </authorList>
    </citation>
    <scope>NUCLEOTIDE SEQUENCE</scope>
    <source>
        <strain evidence="1">LMG 31841</strain>
    </source>
</reference>
<name>A0A9N8RRM1_9BURK</name>
<comment type="caution">
    <text evidence="1">The sequence shown here is derived from an EMBL/GenBank/DDBJ whole genome shotgun (WGS) entry which is preliminary data.</text>
</comment>
<dbReference type="EMBL" id="CAJQZC010000001">
    <property type="protein sequence ID" value="CAG4886956.1"/>
    <property type="molecule type" value="Genomic_DNA"/>
</dbReference>
<dbReference type="Pfam" id="PF07042">
    <property type="entry name" value="TrfA"/>
    <property type="match status" value="1"/>
</dbReference>
<dbReference type="RefSeq" id="WP_228874376.1">
    <property type="nucleotide sequence ID" value="NZ_CAJQYZ010000001.1"/>
</dbReference>
<dbReference type="Proteomes" id="UP000789704">
    <property type="component" value="Unassembled WGS sequence"/>
</dbReference>
<dbReference type="AlphaFoldDB" id="A0A9N8RRM1"/>
<evidence type="ECO:0000313" key="1">
    <source>
        <dbReference type="EMBL" id="CAG4886956.1"/>
    </source>
</evidence>
<sequence>MSDLLLDALVAERDRDGGESAAPGPQIWQLPYPLVPYHPESAPIIPNELVRCALFRVADPASPRRSFSRHRLPIQAARNGYMEYSGEELRQDDRRVFMHALSLEGDMPGTATFRPRRFCRDIGWGTSNAAYEKLIDTLTRLKATCLLMFVPRIARQGAAVSLIARLEFVPDSKEIRVYFDREIAELFSDQHYTRILRVYEDQLTRRSYLASWLLGFYASHREPIAFPLDRLQSLCGDVTPRKEFRRKATLALQQLVEVKFLESFSLTDGTVSCRRAITPPESRSCPTGIA</sequence>
<proteinExistence type="predicted"/>
<dbReference type="InterPro" id="IPR010751">
    <property type="entry name" value="TrfA"/>
</dbReference>